<feature type="transmembrane region" description="Helical" evidence="1">
    <location>
        <begin position="131"/>
        <end position="153"/>
    </location>
</feature>
<organism evidence="2 3">
    <name type="scientific">Stylosanthes scabra</name>
    <dbReference type="NCBI Taxonomy" id="79078"/>
    <lineage>
        <taxon>Eukaryota</taxon>
        <taxon>Viridiplantae</taxon>
        <taxon>Streptophyta</taxon>
        <taxon>Embryophyta</taxon>
        <taxon>Tracheophyta</taxon>
        <taxon>Spermatophyta</taxon>
        <taxon>Magnoliopsida</taxon>
        <taxon>eudicotyledons</taxon>
        <taxon>Gunneridae</taxon>
        <taxon>Pentapetalae</taxon>
        <taxon>rosids</taxon>
        <taxon>fabids</taxon>
        <taxon>Fabales</taxon>
        <taxon>Fabaceae</taxon>
        <taxon>Papilionoideae</taxon>
        <taxon>50 kb inversion clade</taxon>
        <taxon>dalbergioids sensu lato</taxon>
        <taxon>Dalbergieae</taxon>
        <taxon>Pterocarpus clade</taxon>
        <taxon>Stylosanthes</taxon>
    </lineage>
</organism>
<gene>
    <name evidence="2" type="ORF">PIB30_049337</name>
</gene>
<evidence type="ECO:0000313" key="2">
    <source>
        <dbReference type="EMBL" id="MED6208889.1"/>
    </source>
</evidence>
<keyword evidence="1" id="KW-0472">Membrane</keyword>
<comment type="caution">
    <text evidence="2">The sequence shown here is derived from an EMBL/GenBank/DDBJ whole genome shotgun (WGS) entry which is preliminary data.</text>
</comment>
<keyword evidence="3" id="KW-1185">Reference proteome</keyword>
<accession>A0ABU6YHX5</accession>
<protein>
    <recommendedName>
        <fullName evidence="4">Zinc finger GRF-type domain-containing protein</fullName>
    </recommendedName>
</protein>
<name>A0ABU6YHX5_9FABA</name>
<keyword evidence="1" id="KW-1133">Transmembrane helix</keyword>
<dbReference type="EMBL" id="JASCZI010241986">
    <property type="protein sequence ID" value="MED6208889.1"/>
    <property type="molecule type" value="Genomic_DNA"/>
</dbReference>
<dbReference type="Proteomes" id="UP001341840">
    <property type="component" value="Unassembled WGS sequence"/>
</dbReference>
<evidence type="ECO:0000313" key="3">
    <source>
        <dbReference type="Proteomes" id="UP001341840"/>
    </source>
</evidence>
<evidence type="ECO:0000256" key="1">
    <source>
        <dbReference type="SAM" id="Phobius"/>
    </source>
</evidence>
<sequence length="155" mass="17259">MQGNCCASFSDQSWNSIASGKSSDGGSRNKRRKKFVAPKCHCRTYAILFQSSTIANPNRLFFGYSNFKTSTPHCRFFAWLDEHVAASSVCEAADITQESDSMRKLEEKMVSLEKIVGEGNKGKRVNFEGKCVGLGFFFLEFVLSLCLMSLLSVSH</sequence>
<keyword evidence="1" id="KW-0812">Transmembrane</keyword>
<reference evidence="2 3" key="1">
    <citation type="journal article" date="2023" name="Plants (Basel)">
        <title>Bridging the Gap: Combining Genomics and Transcriptomics Approaches to Understand Stylosanthes scabra, an Orphan Legume from the Brazilian Caatinga.</title>
        <authorList>
            <person name="Ferreira-Neto J.R.C."/>
            <person name="da Silva M.D."/>
            <person name="Binneck E."/>
            <person name="de Melo N.F."/>
            <person name="da Silva R.H."/>
            <person name="de Melo A.L.T.M."/>
            <person name="Pandolfi V."/>
            <person name="Bustamante F.O."/>
            <person name="Brasileiro-Vidal A.C."/>
            <person name="Benko-Iseppon A.M."/>
        </authorList>
    </citation>
    <scope>NUCLEOTIDE SEQUENCE [LARGE SCALE GENOMIC DNA]</scope>
    <source>
        <tissue evidence="2">Leaves</tissue>
    </source>
</reference>
<proteinExistence type="predicted"/>
<evidence type="ECO:0008006" key="4">
    <source>
        <dbReference type="Google" id="ProtNLM"/>
    </source>
</evidence>